<dbReference type="AlphaFoldDB" id="A0A6S6TFB5"/>
<protein>
    <recommendedName>
        <fullName evidence="2">Lysozyme inhibitor LprI-like N-terminal domain-containing protein</fullName>
    </recommendedName>
</protein>
<proteinExistence type="predicted"/>
<accession>A0A6S6TFB5</accession>
<dbReference type="Gene3D" id="1.20.1270.180">
    <property type="match status" value="1"/>
</dbReference>
<evidence type="ECO:0000256" key="1">
    <source>
        <dbReference type="SAM" id="SignalP"/>
    </source>
</evidence>
<feature type="chain" id="PRO_5027640541" description="Lysozyme inhibitor LprI-like N-terminal domain-containing protein" evidence="1">
    <location>
        <begin position="20"/>
        <end position="133"/>
    </location>
</feature>
<feature type="domain" description="Lysozyme inhibitor LprI-like N-terminal" evidence="2">
    <location>
        <begin position="28"/>
        <end position="122"/>
    </location>
</feature>
<evidence type="ECO:0000313" key="3">
    <source>
        <dbReference type="EMBL" id="CAA6818015.1"/>
    </source>
</evidence>
<feature type="signal peptide" evidence="1">
    <location>
        <begin position="1"/>
        <end position="19"/>
    </location>
</feature>
<name>A0A6S6TFB5_9BACT</name>
<dbReference type="EMBL" id="CACVAR010000284">
    <property type="protein sequence ID" value="CAA6818015.1"/>
    <property type="molecule type" value="Genomic_DNA"/>
</dbReference>
<sequence length="133" mass="15012">MKKIIILLATLVLATTLYGAEGPIKCKEDGTQLEMNKCAHDDFLKADKELNQVYKALRKVKKEDKLFLKNLKKAQRAWLAYRDADLDAQFTCEGGDLRSCFGSMYGLLLNGSKAELTLQRVKILKEQLSEANL</sequence>
<dbReference type="Pfam" id="PF07007">
    <property type="entry name" value="LprI"/>
    <property type="match status" value="1"/>
</dbReference>
<keyword evidence="1" id="KW-0732">Signal</keyword>
<gene>
    <name evidence="3" type="ORF">HELGO_WM49866</name>
</gene>
<reference evidence="3" key="1">
    <citation type="submission" date="2020-01" db="EMBL/GenBank/DDBJ databases">
        <authorList>
            <person name="Meier V. D."/>
            <person name="Meier V D."/>
        </authorList>
    </citation>
    <scope>NUCLEOTIDE SEQUENCE</scope>
    <source>
        <strain evidence="3">HLG_WM_MAG_03</strain>
    </source>
</reference>
<evidence type="ECO:0000259" key="2">
    <source>
        <dbReference type="Pfam" id="PF07007"/>
    </source>
</evidence>
<dbReference type="InterPro" id="IPR009739">
    <property type="entry name" value="LprI-like_N"/>
</dbReference>
<organism evidence="3">
    <name type="scientific">uncultured Sulfurovum sp</name>
    <dbReference type="NCBI Taxonomy" id="269237"/>
    <lineage>
        <taxon>Bacteria</taxon>
        <taxon>Pseudomonadati</taxon>
        <taxon>Campylobacterota</taxon>
        <taxon>Epsilonproteobacteria</taxon>
        <taxon>Campylobacterales</taxon>
        <taxon>Sulfurovaceae</taxon>
        <taxon>Sulfurovum</taxon>
        <taxon>environmental samples</taxon>
    </lineage>
</organism>